<dbReference type="Gene3D" id="3.30.565.10">
    <property type="entry name" value="Histidine kinase-like ATPase, C-terminal domain"/>
    <property type="match status" value="1"/>
</dbReference>
<evidence type="ECO:0008006" key="3">
    <source>
        <dbReference type="Google" id="ProtNLM"/>
    </source>
</evidence>
<evidence type="ECO:0000313" key="1">
    <source>
        <dbReference type="EMBL" id="SDF79209.1"/>
    </source>
</evidence>
<gene>
    <name evidence="1" type="ORF">SAMN05216464_13117</name>
</gene>
<proteinExistence type="predicted"/>
<evidence type="ECO:0000313" key="2">
    <source>
        <dbReference type="Proteomes" id="UP000199072"/>
    </source>
</evidence>
<reference evidence="1 2" key="1">
    <citation type="submission" date="2016-10" db="EMBL/GenBank/DDBJ databases">
        <authorList>
            <person name="de Groot N.N."/>
        </authorList>
    </citation>
    <scope>NUCLEOTIDE SEQUENCE [LARGE SCALE GENOMIC DNA]</scope>
    <source>
        <strain evidence="1 2">47C3B</strain>
    </source>
</reference>
<dbReference type="AlphaFoldDB" id="A0A1G7P0P3"/>
<accession>A0A1G7P0P3</accession>
<dbReference type="Proteomes" id="UP000199072">
    <property type="component" value="Unassembled WGS sequence"/>
</dbReference>
<dbReference type="SUPFAM" id="SSF55874">
    <property type="entry name" value="ATPase domain of HSP90 chaperone/DNA topoisomerase II/histidine kinase"/>
    <property type="match status" value="1"/>
</dbReference>
<protein>
    <recommendedName>
        <fullName evidence="3">Histidine kinase-, DNA gyrase B-, and HSP90-like ATPase</fullName>
    </recommendedName>
</protein>
<dbReference type="EMBL" id="FNAI01000031">
    <property type="protein sequence ID" value="SDF79209.1"/>
    <property type="molecule type" value="Genomic_DNA"/>
</dbReference>
<sequence length="47" mass="4772">YGTAKEKGVGLGMQLVKDFAAQNGVGVAAKSSPGNGTTFILSFVKLN</sequence>
<keyword evidence="2" id="KW-1185">Reference proteome</keyword>
<feature type="non-terminal residue" evidence="1">
    <location>
        <position position="1"/>
    </location>
</feature>
<name>A0A1G7P0P3_9SPHI</name>
<dbReference type="InterPro" id="IPR036890">
    <property type="entry name" value="HATPase_C_sf"/>
</dbReference>
<organism evidence="1 2">
    <name type="scientific">Mucilaginibacter pineti</name>
    <dbReference type="NCBI Taxonomy" id="1391627"/>
    <lineage>
        <taxon>Bacteria</taxon>
        <taxon>Pseudomonadati</taxon>
        <taxon>Bacteroidota</taxon>
        <taxon>Sphingobacteriia</taxon>
        <taxon>Sphingobacteriales</taxon>
        <taxon>Sphingobacteriaceae</taxon>
        <taxon>Mucilaginibacter</taxon>
    </lineage>
</organism>